<organism evidence="3 4">
    <name type="scientific">Microscilla marina ATCC 23134</name>
    <dbReference type="NCBI Taxonomy" id="313606"/>
    <lineage>
        <taxon>Bacteria</taxon>
        <taxon>Pseudomonadati</taxon>
        <taxon>Bacteroidota</taxon>
        <taxon>Cytophagia</taxon>
        <taxon>Cytophagales</taxon>
        <taxon>Microscillaceae</taxon>
        <taxon>Microscilla</taxon>
    </lineage>
</organism>
<evidence type="ECO:0000313" key="3">
    <source>
        <dbReference type="EMBL" id="EAY29290.1"/>
    </source>
</evidence>
<proteinExistence type="predicted"/>
<evidence type="ECO:0008006" key="5">
    <source>
        <dbReference type="Google" id="ProtNLM"/>
    </source>
</evidence>
<dbReference type="PANTHER" id="PTHR48051">
    <property type="match status" value="1"/>
</dbReference>
<protein>
    <recommendedName>
        <fullName evidence="5">Leucine-rich repeat containing protein</fullName>
    </recommendedName>
</protein>
<keyword evidence="2" id="KW-0677">Repeat</keyword>
<dbReference type="eggNOG" id="COG4886">
    <property type="taxonomic scope" value="Bacteria"/>
</dbReference>
<keyword evidence="4" id="KW-1185">Reference proteome</keyword>
<dbReference type="InterPro" id="IPR050216">
    <property type="entry name" value="LRR_domain-containing"/>
</dbReference>
<dbReference type="GO" id="GO:0005737">
    <property type="term" value="C:cytoplasm"/>
    <property type="evidence" value="ECO:0007669"/>
    <property type="project" value="TreeGrafter"/>
</dbReference>
<comment type="caution">
    <text evidence="3">The sequence shown here is derived from an EMBL/GenBank/DDBJ whole genome shotgun (WGS) entry which is preliminary data.</text>
</comment>
<dbReference type="PANTHER" id="PTHR48051:SF1">
    <property type="entry name" value="RAS SUPPRESSOR PROTEIN 1"/>
    <property type="match status" value="1"/>
</dbReference>
<dbReference type="EMBL" id="AAWS01000011">
    <property type="protein sequence ID" value="EAY29290.1"/>
    <property type="molecule type" value="Genomic_DNA"/>
</dbReference>
<evidence type="ECO:0000256" key="2">
    <source>
        <dbReference type="ARBA" id="ARBA00022737"/>
    </source>
</evidence>
<reference evidence="3 4" key="1">
    <citation type="submission" date="2007-01" db="EMBL/GenBank/DDBJ databases">
        <authorList>
            <person name="Haygood M."/>
            <person name="Podell S."/>
            <person name="Anderson C."/>
            <person name="Hopkinson B."/>
            <person name="Roe K."/>
            <person name="Barbeau K."/>
            <person name="Gaasterland T."/>
            <person name="Ferriera S."/>
            <person name="Johnson J."/>
            <person name="Kravitz S."/>
            <person name="Beeson K."/>
            <person name="Sutton G."/>
            <person name="Rogers Y.-H."/>
            <person name="Friedman R."/>
            <person name="Frazier M."/>
            <person name="Venter J.C."/>
        </authorList>
    </citation>
    <scope>NUCLEOTIDE SEQUENCE [LARGE SCALE GENOMIC DNA]</scope>
    <source>
        <strain evidence="3 4">ATCC 23134</strain>
    </source>
</reference>
<dbReference type="InterPro" id="IPR001611">
    <property type="entry name" value="Leu-rich_rpt"/>
</dbReference>
<evidence type="ECO:0000313" key="4">
    <source>
        <dbReference type="Proteomes" id="UP000004095"/>
    </source>
</evidence>
<dbReference type="SMART" id="SM00369">
    <property type="entry name" value="LRR_TYP"/>
    <property type="match status" value="3"/>
</dbReference>
<dbReference type="SUPFAM" id="SSF52075">
    <property type="entry name" value="Outer arm dynein light chain 1"/>
    <property type="match status" value="1"/>
</dbReference>
<name>A1ZJI7_MICM2</name>
<dbReference type="Proteomes" id="UP000004095">
    <property type="component" value="Unassembled WGS sequence"/>
</dbReference>
<keyword evidence="1" id="KW-0433">Leucine-rich repeat</keyword>
<dbReference type="Pfam" id="PF13855">
    <property type="entry name" value="LRR_8"/>
    <property type="match status" value="1"/>
</dbReference>
<dbReference type="AlphaFoldDB" id="A1ZJI7"/>
<dbReference type="InterPro" id="IPR003591">
    <property type="entry name" value="Leu-rich_rpt_typical-subtyp"/>
</dbReference>
<accession>A1ZJI7</accession>
<dbReference type="Gene3D" id="3.80.10.10">
    <property type="entry name" value="Ribonuclease Inhibitor"/>
    <property type="match status" value="1"/>
</dbReference>
<evidence type="ECO:0000256" key="1">
    <source>
        <dbReference type="ARBA" id="ARBA00022614"/>
    </source>
</evidence>
<dbReference type="InterPro" id="IPR032675">
    <property type="entry name" value="LRR_dom_sf"/>
</dbReference>
<gene>
    <name evidence="3" type="ORF">M23134_01344</name>
</gene>
<sequence>MVPFLSLRNNQIDIISSNIAYLHKLQYLDLGGIKGNALTQMPDALFELTALVTLDLSANYIHQVPQQIQQLQQLQRLVLRRNRLTQLPNAITTLQKIQVLDVSDFPHVCSGKQIIDVIT</sequence>